<feature type="transmembrane region" description="Helical" evidence="10">
    <location>
        <begin position="36"/>
        <end position="54"/>
    </location>
</feature>
<dbReference type="Gene3D" id="1.20.1740.10">
    <property type="entry name" value="Amino acid/polyamine transporter I"/>
    <property type="match status" value="2"/>
</dbReference>
<comment type="caution">
    <text evidence="11">The sequence shown here is derived from an EMBL/GenBank/DDBJ whole genome shotgun (WGS) entry which is preliminary data.</text>
</comment>
<dbReference type="InterPro" id="IPR044566">
    <property type="entry name" value="RMV1-like"/>
</dbReference>
<evidence type="ECO:0000256" key="8">
    <source>
        <dbReference type="ARBA" id="ARBA00024041"/>
    </source>
</evidence>
<evidence type="ECO:0000256" key="1">
    <source>
        <dbReference type="ARBA" id="ARBA00004651"/>
    </source>
</evidence>
<dbReference type="PIRSF" id="PIRSF006060">
    <property type="entry name" value="AA_transporter"/>
    <property type="match status" value="1"/>
</dbReference>
<organism evidence="11">
    <name type="scientific">Sesamum angustifolium</name>
    <dbReference type="NCBI Taxonomy" id="2727405"/>
    <lineage>
        <taxon>Eukaryota</taxon>
        <taxon>Viridiplantae</taxon>
        <taxon>Streptophyta</taxon>
        <taxon>Embryophyta</taxon>
        <taxon>Tracheophyta</taxon>
        <taxon>Spermatophyta</taxon>
        <taxon>Magnoliopsida</taxon>
        <taxon>eudicotyledons</taxon>
        <taxon>Gunneridae</taxon>
        <taxon>Pentapetalae</taxon>
        <taxon>asterids</taxon>
        <taxon>lamiids</taxon>
        <taxon>Lamiales</taxon>
        <taxon>Pedaliaceae</taxon>
        <taxon>Sesamum</taxon>
    </lineage>
</organism>
<dbReference type="GO" id="GO:0015203">
    <property type="term" value="F:polyamine transmembrane transporter activity"/>
    <property type="evidence" value="ECO:0007669"/>
    <property type="project" value="UniProtKB-ARBA"/>
</dbReference>
<proteinExistence type="inferred from homology"/>
<evidence type="ECO:0000256" key="10">
    <source>
        <dbReference type="SAM" id="Phobius"/>
    </source>
</evidence>
<evidence type="ECO:0000256" key="5">
    <source>
        <dbReference type="ARBA" id="ARBA00022847"/>
    </source>
</evidence>
<reference evidence="11" key="2">
    <citation type="journal article" date="2024" name="Plant">
        <title>Genomic evolution and insights into agronomic trait innovations of Sesamum species.</title>
        <authorList>
            <person name="Miao H."/>
            <person name="Wang L."/>
            <person name="Qu L."/>
            <person name="Liu H."/>
            <person name="Sun Y."/>
            <person name="Le M."/>
            <person name="Wang Q."/>
            <person name="Wei S."/>
            <person name="Zheng Y."/>
            <person name="Lin W."/>
            <person name="Duan Y."/>
            <person name="Cao H."/>
            <person name="Xiong S."/>
            <person name="Wang X."/>
            <person name="Wei L."/>
            <person name="Li C."/>
            <person name="Ma Q."/>
            <person name="Ju M."/>
            <person name="Zhao R."/>
            <person name="Li G."/>
            <person name="Mu C."/>
            <person name="Tian Q."/>
            <person name="Mei H."/>
            <person name="Zhang T."/>
            <person name="Gao T."/>
            <person name="Zhang H."/>
        </authorList>
    </citation>
    <scope>NUCLEOTIDE SEQUENCE</scope>
    <source>
        <strain evidence="11">G01</strain>
    </source>
</reference>
<evidence type="ECO:0000313" key="11">
    <source>
        <dbReference type="EMBL" id="KAL0369927.1"/>
    </source>
</evidence>
<dbReference type="EMBL" id="JACGWK010000002">
    <property type="protein sequence ID" value="KAL0369927.1"/>
    <property type="molecule type" value="Genomic_DNA"/>
</dbReference>
<evidence type="ECO:0000256" key="4">
    <source>
        <dbReference type="ARBA" id="ARBA00022692"/>
    </source>
</evidence>
<evidence type="ECO:0000256" key="7">
    <source>
        <dbReference type="ARBA" id="ARBA00023136"/>
    </source>
</evidence>
<dbReference type="InterPro" id="IPR002293">
    <property type="entry name" value="AA/rel_permease1"/>
</dbReference>
<reference evidence="11" key="1">
    <citation type="submission" date="2020-06" db="EMBL/GenBank/DDBJ databases">
        <authorList>
            <person name="Li T."/>
            <person name="Hu X."/>
            <person name="Zhang T."/>
            <person name="Song X."/>
            <person name="Zhang H."/>
            <person name="Dai N."/>
            <person name="Sheng W."/>
            <person name="Hou X."/>
            <person name="Wei L."/>
        </authorList>
    </citation>
    <scope>NUCLEOTIDE SEQUENCE</scope>
    <source>
        <strain evidence="11">G01</strain>
        <tissue evidence="11">Leaf</tissue>
    </source>
</reference>
<feature type="transmembrane region" description="Helical" evidence="10">
    <location>
        <begin position="150"/>
        <end position="168"/>
    </location>
</feature>
<feature type="transmembrane region" description="Helical" evidence="10">
    <location>
        <begin position="296"/>
        <end position="317"/>
    </location>
</feature>
<feature type="transmembrane region" description="Helical" evidence="10">
    <location>
        <begin position="323"/>
        <end position="342"/>
    </location>
</feature>
<evidence type="ECO:0000256" key="2">
    <source>
        <dbReference type="ARBA" id="ARBA00022448"/>
    </source>
</evidence>
<dbReference type="GO" id="GO:0015293">
    <property type="term" value="F:symporter activity"/>
    <property type="evidence" value="ECO:0007669"/>
    <property type="project" value="UniProtKB-KW"/>
</dbReference>
<name>A0AAW2QPQ5_9LAMI</name>
<feature type="region of interest" description="Disordered" evidence="9">
    <location>
        <begin position="1"/>
        <end position="23"/>
    </location>
</feature>
<keyword evidence="5" id="KW-0769">Symport</keyword>
<feature type="transmembrane region" description="Helical" evidence="10">
    <location>
        <begin position="383"/>
        <end position="400"/>
    </location>
</feature>
<keyword evidence="7 10" id="KW-0472">Membrane</keyword>
<evidence type="ECO:0000256" key="6">
    <source>
        <dbReference type="ARBA" id="ARBA00022989"/>
    </source>
</evidence>
<keyword evidence="3" id="KW-1003">Cell membrane</keyword>
<dbReference type="GO" id="GO:0005886">
    <property type="term" value="C:plasma membrane"/>
    <property type="evidence" value="ECO:0007669"/>
    <property type="project" value="UniProtKB-SubCell"/>
</dbReference>
<keyword evidence="4 10" id="KW-0812">Transmembrane</keyword>
<keyword evidence="6 10" id="KW-1133">Transmembrane helix</keyword>
<dbReference type="Pfam" id="PF13520">
    <property type="entry name" value="AA_permease_2"/>
    <property type="match status" value="2"/>
</dbReference>
<feature type="transmembrane region" description="Helical" evidence="10">
    <location>
        <begin position="60"/>
        <end position="79"/>
    </location>
</feature>
<evidence type="ECO:0000256" key="3">
    <source>
        <dbReference type="ARBA" id="ARBA00022475"/>
    </source>
</evidence>
<gene>
    <name evidence="11" type="ORF">Sangu_0310800</name>
</gene>
<sequence>MGASPPSSSPFPPLLEDEEQPPSTTTAAASKASKKLALIPLVFLIYFEVAGGPYGEEAAVGAAGPLFAILGFLIFPFIWSIPEALVTAELATTFPGNGGFVIWAHKAFGPFWGSMMGCWKLLSGVINLASYPVLCTDYLKLVFPVFSSGFPRYLAILFSTLFLSFLNYTGLTVVGYTAVCFGVLSLSPFLVLSLVSIPKIDASRWMSLGQKGVQKDWRLFFNTLFWNLNFWDNASTLAALIIAGDWLKIWIEIGAVLSVIGLYEAQLSSCAYQILGMADIGAVPRLFGARSKWFNTPWVGILVSTLVAVAVSCLNFTDIISSVNFSYSLGMLLEFASFLWLRRKYAEANRPYKVPLPFAGLVVMCLVPSVFLVYVMVVANKTVYLVNAVLTLVGVVWYFLMNLCRSRMWIEFESSSLNEDQILLS</sequence>
<feature type="transmembrane region" description="Helical" evidence="10">
    <location>
        <begin position="354"/>
        <end position="377"/>
    </location>
</feature>
<dbReference type="PANTHER" id="PTHR45826:SF18">
    <property type="entry name" value="NEUTRAL AMINO ACID TRANSPORTER"/>
    <property type="match status" value="1"/>
</dbReference>
<accession>A0AAW2QPQ5</accession>
<dbReference type="AlphaFoldDB" id="A0AAW2QPQ5"/>
<protein>
    <submittedName>
        <fullName evidence="11">Polyamine transporter</fullName>
    </submittedName>
</protein>
<keyword evidence="2" id="KW-0813">Transport</keyword>
<feature type="transmembrane region" description="Helical" evidence="10">
    <location>
        <begin position="219"/>
        <end position="243"/>
    </location>
</feature>
<dbReference type="PANTHER" id="PTHR45826">
    <property type="entry name" value="POLYAMINE TRANSPORTER PUT1"/>
    <property type="match status" value="1"/>
</dbReference>
<comment type="subcellular location">
    <subcellularLocation>
        <location evidence="1">Cell membrane</location>
        <topology evidence="1">Multi-pass membrane protein</topology>
    </subcellularLocation>
</comment>
<feature type="transmembrane region" description="Helical" evidence="10">
    <location>
        <begin position="174"/>
        <end position="198"/>
    </location>
</feature>
<comment type="similarity">
    <text evidence="8">Belongs to the amino acid-polyamine-organocation (APC) superfamily. Polyamine:cation symporter (PHS) (TC 2.A.3.12) family.</text>
</comment>
<evidence type="ECO:0000256" key="9">
    <source>
        <dbReference type="SAM" id="MobiDB-lite"/>
    </source>
</evidence>